<dbReference type="CDD" id="cd05379">
    <property type="entry name" value="CAP_bacterial"/>
    <property type="match status" value="1"/>
</dbReference>
<dbReference type="InterPro" id="IPR035940">
    <property type="entry name" value="CAP_sf"/>
</dbReference>
<dbReference type="PANTHER" id="PTHR31157">
    <property type="entry name" value="SCP DOMAIN-CONTAINING PROTEIN"/>
    <property type="match status" value="1"/>
</dbReference>
<feature type="domain" description="SCP" evidence="3">
    <location>
        <begin position="65"/>
        <end position="172"/>
    </location>
</feature>
<organism evidence="4 5">
    <name type="scientific">Candidatus Roizmanbacteria bacterium RIFCSPHIGHO2_02_FULL_40_9</name>
    <dbReference type="NCBI Taxonomy" id="1802042"/>
    <lineage>
        <taxon>Bacteria</taxon>
        <taxon>Candidatus Roizmaniibacteriota</taxon>
    </lineage>
</organism>
<evidence type="ECO:0000313" key="5">
    <source>
        <dbReference type="Proteomes" id="UP000177027"/>
    </source>
</evidence>
<sequence>MNKILSLLHHLAVPSERNNFRAKGLHIDFLTGMIAVALLMAFFVNQQKTAILGYATDITIEKLFEKTNEQRTSKGLSTLKYNDLLARAAQNKAQDMLSNNYWAHYRPSDGKAPWSFITESGYKYEYAGENLAQGFMFSDGVVQAWMQSPTHAANIVRPEYNEVGFAVMNGVLNGEEITLVVQMFGKELSQANPIVRTAQAEEINEKLKPASKLSPPPPSPSSMQEKNDLAEKTIQNYYSGNIAINQTKPAQNVIFNIDKVSFSSTLVILLILTLIIVIDFIVARRLNIIRISGKNIAHFLFLVIIIVGVLIITKGLII</sequence>
<feature type="transmembrane region" description="Helical" evidence="2">
    <location>
        <begin position="25"/>
        <end position="44"/>
    </location>
</feature>
<dbReference type="AlphaFoldDB" id="A0A1F7HEK5"/>
<dbReference type="EMBL" id="MFZS01000014">
    <property type="protein sequence ID" value="OGK29202.1"/>
    <property type="molecule type" value="Genomic_DNA"/>
</dbReference>
<comment type="caution">
    <text evidence="4">The sequence shown here is derived from an EMBL/GenBank/DDBJ whole genome shotgun (WGS) entry which is preliminary data.</text>
</comment>
<dbReference type="Pfam" id="PF00188">
    <property type="entry name" value="CAP"/>
    <property type="match status" value="1"/>
</dbReference>
<dbReference type="Gene3D" id="3.40.33.10">
    <property type="entry name" value="CAP"/>
    <property type="match status" value="1"/>
</dbReference>
<feature type="transmembrane region" description="Helical" evidence="2">
    <location>
        <begin position="295"/>
        <end position="317"/>
    </location>
</feature>
<feature type="region of interest" description="Disordered" evidence="1">
    <location>
        <begin position="206"/>
        <end position="226"/>
    </location>
</feature>
<protein>
    <recommendedName>
        <fullName evidence="3">SCP domain-containing protein</fullName>
    </recommendedName>
</protein>
<accession>A0A1F7HEK5</accession>
<feature type="transmembrane region" description="Helical" evidence="2">
    <location>
        <begin position="262"/>
        <end position="283"/>
    </location>
</feature>
<dbReference type="PANTHER" id="PTHR31157:SF1">
    <property type="entry name" value="SCP DOMAIN-CONTAINING PROTEIN"/>
    <property type="match status" value="1"/>
</dbReference>
<evidence type="ECO:0000313" key="4">
    <source>
        <dbReference type="EMBL" id="OGK29202.1"/>
    </source>
</evidence>
<dbReference type="Proteomes" id="UP000177027">
    <property type="component" value="Unassembled WGS sequence"/>
</dbReference>
<evidence type="ECO:0000256" key="1">
    <source>
        <dbReference type="SAM" id="MobiDB-lite"/>
    </source>
</evidence>
<evidence type="ECO:0000256" key="2">
    <source>
        <dbReference type="SAM" id="Phobius"/>
    </source>
</evidence>
<keyword evidence="2" id="KW-0472">Membrane</keyword>
<keyword evidence="2" id="KW-1133">Transmembrane helix</keyword>
<proteinExistence type="predicted"/>
<keyword evidence="2" id="KW-0812">Transmembrane</keyword>
<dbReference type="SUPFAM" id="SSF55797">
    <property type="entry name" value="PR-1-like"/>
    <property type="match status" value="1"/>
</dbReference>
<name>A0A1F7HEK5_9BACT</name>
<dbReference type="InterPro" id="IPR014044">
    <property type="entry name" value="CAP_dom"/>
</dbReference>
<reference evidence="4 5" key="1">
    <citation type="journal article" date="2016" name="Nat. Commun.">
        <title>Thousands of microbial genomes shed light on interconnected biogeochemical processes in an aquifer system.</title>
        <authorList>
            <person name="Anantharaman K."/>
            <person name="Brown C.T."/>
            <person name="Hug L.A."/>
            <person name="Sharon I."/>
            <person name="Castelle C.J."/>
            <person name="Probst A.J."/>
            <person name="Thomas B.C."/>
            <person name="Singh A."/>
            <person name="Wilkins M.J."/>
            <person name="Karaoz U."/>
            <person name="Brodie E.L."/>
            <person name="Williams K.H."/>
            <person name="Hubbard S.S."/>
            <person name="Banfield J.F."/>
        </authorList>
    </citation>
    <scope>NUCLEOTIDE SEQUENCE [LARGE SCALE GENOMIC DNA]</scope>
</reference>
<gene>
    <name evidence="4" type="ORF">A3D06_01100</name>
</gene>
<evidence type="ECO:0000259" key="3">
    <source>
        <dbReference type="Pfam" id="PF00188"/>
    </source>
</evidence>